<evidence type="ECO:0000256" key="2">
    <source>
        <dbReference type="ARBA" id="ARBA00012438"/>
    </source>
</evidence>
<dbReference type="InterPro" id="IPR036097">
    <property type="entry name" value="HisK_dim/P_sf"/>
</dbReference>
<dbReference type="SUPFAM" id="SSF55874">
    <property type="entry name" value="ATPase domain of HSP90 chaperone/DNA topoisomerase II/histidine kinase"/>
    <property type="match status" value="1"/>
</dbReference>
<reference evidence="10" key="1">
    <citation type="submission" date="2020-12" db="EMBL/GenBank/DDBJ databases">
        <title>Burkholderia cepacia complex in Mexico.</title>
        <authorList>
            <person name="Estrada P."/>
        </authorList>
    </citation>
    <scope>NUCLEOTIDE SEQUENCE</scope>
    <source>
        <strain evidence="10">871</strain>
    </source>
</reference>
<evidence type="ECO:0000256" key="7">
    <source>
        <dbReference type="ARBA" id="ARBA00022840"/>
    </source>
</evidence>
<evidence type="ECO:0000256" key="4">
    <source>
        <dbReference type="ARBA" id="ARBA00022679"/>
    </source>
</evidence>
<dbReference type="GO" id="GO:0000155">
    <property type="term" value="F:phosphorelay sensor kinase activity"/>
    <property type="evidence" value="ECO:0007669"/>
    <property type="project" value="InterPro"/>
</dbReference>
<evidence type="ECO:0000256" key="5">
    <source>
        <dbReference type="ARBA" id="ARBA00022741"/>
    </source>
</evidence>
<dbReference type="Gene3D" id="1.10.287.130">
    <property type="match status" value="1"/>
</dbReference>
<proteinExistence type="predicted"/>
<comment type="catalytic activity">
    <reaction evidence="1">
        <text>ATP + protein L-histidine = ADP + protein N-phospho-L-histidine.</text>
        <dbReference type="EC" id="2.7.13.3"/>
    </reaction>
</comment>
<dbReference type="InterPro" id="IPR011990">
    <property type="entry name" value="TPR-like_helical_dom_sf"/>
</dbReference>
<accession>A0A8I1ALC6</accession>
<keyword evidence="7" id="KW-0067">ATP-binding</keyword>
<name>A0A8I1ALC6_BURCE</name>
<dbReference type="PRINTS" id="PR00344">
    <property type="entry name" value="BCTRLSENSOR"/>
</dbReference>
<evidence type="ECO:0000256" key="1">
    <source>
        <dbReference type="ARBA" id="ARBA00000085"/>
    </source>
</evidence>
<keyword evidence="3" id="KW-0597">Phosphoprotein</keyword>
<evidence type="ECO:0000256" key="8">
    <source>
        <dbReference type="ARBA" id="ARBA00023012"/>
    </source>
</evidence>
<protein>
    <recommendedName>
        <fullName evidence="2">histidine kinase</fullName>
        <ecNumber evidence="2">2.7.13.3</ecNumber>
    </recommendedName>
</protein>
<dbReference type="InterPro" id="IPR003661">
    <property type="entry name" value="HisK_dim/P_dom"/>
</dbReference>
<keyword evidence="5" id="KW-0547">Nucleotide-binding</keyword>
<dbReference type="SUPFAM" id="SSF47384">
    <property type="entry name" value="Homodimeric domain of signal transducing histidine kinase"/>
    <property type="match status" value="1"/>
</dbReference>
<dbReference type="CDD" id="cd00082">
    <property type="entry name" value="HisKA"/>
    <property type="match status" value="1"/>
</dbReference>
<dbReference type="AlphaFoldDB" id="A0A8I1ALC6"/>
<keyword evidence="6 10" id="KW-0418">Kinase</keyword>
<dbReference type="Pfam" id="PF02518">
    <property type="entry name" value="HATPase_c"/>
    <property type="match status" value="1"/>
</dbReference>
<sequence>MLDGNNMAATAPEAAAEIWELRTTGDIAAATDRCEKALQTFPTSESFAKILSDLYLEQGRFRDAMVALAKFLELAPPTHTTLAAFSKRYHRFRRHLAASEMAIYAQSFVEALDGNLLDQAIAPRIKAIVSQDLPVGMIPETPEFIEASQSDINFKAVVEIANKIEARSPAQLISLLDSIILNRDRSINTYNIDLFCVSLYEKHERYSAALAILKGLTLLRDNPVATRSLLRISRLQKSYDLADEIIAAKPAIIRATEFNVLYELVYYYEFKNDVAALESVLEQIKKSFKTNLPVLRTLRNFYIRLEMFDDAKSIEPLIRDLYVNKGQSSTKFSSEVAESDAELTSKIEELYSQLEHQKQLAAISDLTTGISHELGQPITNIRYTIQFYRRSLEKKLDASMVFAVFDSILDETERMGGLISRLAPLTSSRSRVEEFDVVQKINARFHAESARLQENNIYTRVMPPAQMLITGDPVKFDQLISNLLLNAIDAIIEKKDASKRYIGVSAKDMGDYISIRFSDSGVGIPLKNRKKIFDPFFSTKAPGKGEGLGLFILWNILKMQGGKISVDPNFNDGARFLIEIPKIATIQELSK</sequence>
<evidence type="ECO:0000256" key="6">
    <source>
        <dbReference type="ARBA" id="ARBA00022777"/>
    </source>
</evidence>
<dbReference type="PANTHER" id="PTHR43065">
    <property type="entry name" value="SENSOR HISTIDINE KINASE"/>
    <property type="match status" value="1"/>
</dbReference>
<evidence type="ECO:0000256" key="3">
    <source>
        <dbReference type="ARBA" id="ARBA00022553"/>
    </source>
</evidence>
<organism evidence="10 11">
    <name type="scientific">Burkholderia cepacia</name>
    <name type="common">Pseudomonas cepacia</name>
    <dbReference type="NCBI Taxonomy" id="292"/>
    <lineage>
        <taxon>Bacteria</taxon>
        <taxon>Pseudomonadati</taxon>
        <taxon>Pseudomonadota</taxon>
        <taxon>Betaproteobacteria</taxon>
        <taxon>Burkholderiales</taxon>
        <taxon>Burkholderiaceae</taxon>
        <taxon>Burkholderia</taxon>
        <taxon>Burkholderia cepacia complex</taxon>
    </lineage>
</organism>
<dbReference type="PROSITE" id="PS50109">
    <property type="entry name" value="HIS_KIN"/>
    <property type="match status" value="1"/>
</dbReference>
<dbReference type="Pfam" id="PF00512">
    <property type="entry name" value="HisKA"/>
    <property type="match status" value="1"/>
</dbReference>
<dbReference type="Proteomes" id="UP000645612">
    <property type="component" value="Unassembled WGS sequence"/>
</dbReference>
<dbReference type="EC" id="2.7.13.3" evidence="2"/>
<dbReference type="SUPFAM" id="SSF48452">
    <property type="entry name" value="TPR-like"/>
    <property type="match status" value="1"/>
</dbReference>
<dbReference type="InterPro" id="IPR003594">
    <property type="entry name" value="HATPase_dom"/>
</dbReference>
<evidence type="ECO:0000259" key="9">
    <source>
        <dbReference type="PROSITE" id="PS50109"/>
    </source>
</evidence>
<dbReference type="InterPro" id="IPR036890">
    <property type="entry name" value="HATPase_C_sf"/>
</dbReference>
<feature type="domain" description="Histidine kinase" evidence="9">
    <location>
        <begin position="369"/>
        <end position="584"/>
    </location>
</feature>
<dbReference type="SMART" id="SM00388">
    <property type="entry name" value="HisKA"/>
    <property type="match status" value="1"/>
</dbReference>
<dbReference type="RefSeq" id="WP_176130973.1">
    <property type="nucleotide sequence ID" value="NZ_CADDZZ010000014.1"/>
</dbReference>
<evidence type="ECO:0000313" key="11">
    <source>
        <dbReference type="Proteomes" id="UP000645612"/>
    </source>
</evidence>
<dbReference type="InterPro" id="IPR004358">
    <property type="entry name" value="Sig_transdc_His_kin-like_C"/>
</dbReference>
<evidence type="ECO:0000313" key="10">
    <source>
        <dbReference type="EMBL" id="MBH9696934.1"/>
    </source>
</evidence>
<dbReference type="Gene3D" id="3.30.565.10">
    <property type="entry name" value="Histidine kinase-like ATPase, C-terminal domain"/>
    <property type="match status" value="1"/>
</dbReference>
<comment type="caution">
    <text evidence="10">The sequence shown here is derived from an EMBL/GenBank/DDBJ whole genome shotgun (WGS) entry which is preliminary data.</text>
</comment>
<dbReference type="PANTHER" id="PTHR43065:SF10">
    <property type="entry name" value="PEROXIDE STRESS-ACTIVATED HISTIDINE KINASE MAK3"/>
    <property type="match status" value="1"/>
</dbReference>
<dbReference type="EMBL" id="JAEDXG010000008">
    <property type="protein sequence ID" value="MBH9696934.1"/>
    <property type="molecule type" value="Genomic_DNA"/>
</dbReference>
<keyword evidence="8" id="KW-0902">Two-component regulatory system</keyword>
<dbReference type="SMART" id="SM00387">
    <property type="entry name" value="HATPase_c"/>
    <property type="match status" value="1"/>
</dbReference>
<dbReference type="GO" id="GO:0005524">
    <property type="term" value="F:ATP binding"/>
    <property type="evidence" value="ECO:0007669"/>
    <property type="project" value="UniProtKB-KW"/>
</dbReference>
<dbReference type="InterPro" id="IPR005467">
    <property type="entry name" value="His_kinase_dom"/>
</dbReference>
<keyword evidence="4" id="KW-0808">Transferase</keyword>
<gene>
    <name evidence="10" type="ORF">JAO13_10840</name>
</gene>
<dbReference type="Gene3D" id="1.25.40.10">
    <property type="entry name" value="Tetratricopeptide repeat domain"/>
    <property type="match status" value="1"/>
</dbReference>